<dbReference type="AlphaFoldDB" id="A0A158P5E6"/>
<comment type="similarity">
    <text evidence="3">Belongs to the acetyltransferase family. NAA40 subfamily.</text>
</comment>
<dbReference type="PANTHER" id="PTHR20531:SF1">
    <property type="entry name" value="N-ALPHA-ACETYLTRANSFERASE 40"/>
    <property type="match status" value="1"/>
</dbReference>
<gene>
    <name evidence="13" type="primary">107367944</name>
</gene>
<evidence type="ECO:0000256" key="9">
    <source>
        <dbReference type="ARBA" id="ARBA00023315"/>
    </source>
</evidence>
<dbReference type="InterPro" id="IPR000182">
    <property type="entry name" value="GNAT_dom"/>
</dbReference>
<evidence type="ECO:0000256" key="8">
    <source>
        <dbReference type="ARBA" id="ARBA00023242"/>
    </source>
</evidence>
<dbReference type="OrthoDB" id="424551at2759"/>
<evidence type="ECO:0000313" key="14">
    <source>
        <dbReference type="Proteomes" id="UP000015104"/>
    </source>
</evidence>
<dbReference type="GO" id="GO:0043998">
    <property type="term" value="F:histone H2A acetyltransferase activity"/>
    <property type="evidence" value="ECO:0007669"/>
    <property type="project" value="InterPro"/>
</dbReference>
<sequence length="212" mass="25026">MPPNKSKISRGDALKKVYSNRIQKAYETSDHLNLIDQQLCTRLSGYSLKLYRSTEIDKEYFEWMINLIQTNMENFYKTCAWGWNKSQKEKELKHAKAMILIAINSESNKPVGFTHFRFDYDEDGARGVIYCYELQIEADYQRKGLGAWLMDVLSAFCIKFEFPKLMLTCLKHNRQAMNFYRNNREFMIDRRSPSKCGENTCYEILSKKILPS</sequence>
<protein>
    <recommendedName>
        <fullName evidence="5">N-alpha-acetyltransferase 40</fullName>
        <ecNumber evidence="4">2.3.1.257</ecNumber>
    </recommendedName>
</protein>
<dbReference type="GO" id="GO:1990189">
    <property type="term" value="F:protein N-terminal-serine acetyltransferase activity"/>
    <property type="evidence" value="ECO:0007669"/>
    <property type="project" value="UniProtKB-EC"/>
</dbReference>
<keyword evidence="7" id="KW-0808">Transferase</keyword>
<dbReference type="Pfam" id="PF00583">
    <property type="entry name" value="Acetyltransf_1"/>
    <property type="match status" value="1"/>
</dbReference>
<evidence type="ECO:0000256" key="3">
    <source>
        <dbReference type="ARBA" id="ARBA00008870"/>
    </source>
</evidence>
<organism evidence="13 14">
    <name type="scientific">Tetranychus urticae</name>
    <name type="common">Two-spotted spider mite</name>
    <dbReference type="NCBI Taxonomy" id="32264"/>
    <lineage>
        <taxon>Eukaryota</taxon>
        <taxon>Metazoa</taxon>
        <taxon>Ecdysozoa</taxon>
        <taxon>Arthropoda</taxon>
        <taxon>Chelicerata</taxon>
        <taxon>Arachnida</taxon>
        <taxon>Acari</taxon>
        <taxon>Acariformes</taxon>
        <taxon>Trombidiformes</taxon>
        <taxon>Prostigmata</taxon>
        <taxon>Eleutherengona</taxon>
        <taxon>Raphignathae</taxon>
        <taxon>Tetranychoidea</taxon>
        <taxon>Tetranychidae</taxon>
        <taxon>Tetranychus</taxon>
    </lineage>
</organism>
<keyword evidence="6" id="KW-0963">Cytoplasm</keyword>
<dbReference type="CDD" id="cd04301">
    <property type="entry name" value="NAT_SF"/>
    <property type="match status" value="1"/>
</dbReference>
<keyword evidence="9" id="KW-0012">Acyltransferase</keyword>
<dbReference type="InterPro" id="IPR039949">
    <property type="entry name" value="NAA40"/>
</dbReference>
<reference evidence="14" key="1">
    <citation type="submission" date="2011-08" db="EMBL/GenBank/DDBJ databases">
        <authorList>
            <person name="Rombauts S."/>
        </authorList>
    </citation>
    <scope>NUCLEOTIDE SEQUENCE</scope>
    <source>
        <strain evidence="14">London</strain>
    </source>
</reference>
<dbReference type="GO" id="GO:0005737">
    <property type="term" value="C:cytoplasm"/>
    <property type="evidence" value="ECO:0007669"/>
    <property type="project" value="UniProtKB-SubCell"/>
</dbReference>
<dbReference type="InterPro" id="IPR016181">
    <property type="entry name" value="Acyl_CoA_acyltransferase"/>
</dbReference>
<evidence type="ECO:0000256" key="6">
    <source>
        <dbReference type="ARBA" id="ARBA00022490"/>
    </source>
</evidence>
<dbReference type="KEGG" id="tut:107367944"/>
<dbReference type="STRING" id="32264.A0A158P5E6"/>
<reference evidence="13" key="2">
    <citation type="submission" date="2016-04" db="UniProtKB">
        <authorList>
            <consortium name="EnsemblMetazoa"/>
        </authorList>
    </citation>
    <scope>IDENTIFICATION</scope>
</reference>
<evidence type="ECO:0000259" key="12">
    <source>
        <dbReference type="PROSITE" id="PS51186"/>
    </source>
</evidence>
<keyword evidence="8" id="KW-0539">Nucleus</keyword>
<dbReference type="Proteomes" id="UP000015104">
    <property type="component" value="Unassembled WGS sequence"/>
</dbReference>
<evidence type="ECO:0000256" key="5">
    <source>
        <dbReference type="ARBA" id="ARBA00015043"/>
    </source>
</evidence>
<proteinExistence type="inferred from homology"/>
<dbReference type="EnsemblMetazoa" id="tetur24g02973.1">
    <property type="protein sequence ID" value="tetur24g02973.1"/>
    <property type="gene ID" value="tetur24g02973"/>
</dbReference>
<dbReference type="SUPFAM" id="SSF55729">
    <property type="entry name" value="Acyl-CoA N-acyltransferases (Nat)"/>
    <property type="match status" value="1"/>
</dbReference>
<comment type="catalytic activity">
    <reaction evidence="11">
        <text>N-terminal L-seryl-[histone H4] + acetyl-CoA = N-terminal N(alpha)-acetyl-L-seryl-[histone H4] + CoA + H(+)</text>
        <dbReference type="Rhea" id="RHEA:50596"/>
        <dbReference type="Rhea" id="RHEA-COMP:12740"/>
        <dbReference type="Rhea" id="RHEA-COMP:12743"/>
        <dbReference type="ChEBI" id="CHEBI:15378"/>
        <dbReference type="ChEBI" id="CHEBI:57287"/>
        <dbReference type="ChEBI" id="CHEBI:57288"/>
        <dbReference type="ChEBI" id="CHEBI:64738"/>
        <dbReference type="ChEBI" id="CHEBI:83690"/>
        <dbReference type="EC" id="2.3.1.257"/>
    </reaction>
</comment>
<evidence type="ECO:0000256" key="2">
    <source>
        <dbReference type="ARBA" id="ARBA00004496"/>
    </source>
</evidence>
<keyword evidence="14" id="KW-1185">Reference proteome</keyword>
<dbReference type="GO" id="GO:0005634">
    <property type="term" value="C:nucleus"/>
    <property type="evidence" value="ECO:0007669"/>
    <property type="project" value="UniProtKB-SubCell"/>
</dbReference>
<accession>A0A158P5E6</accession>
<evidence type="ECO:0000256" key="11">
    <source>
        <dbReference type="ARBA" id="ARBA00049524"/>
    </source>
</evidence>
<dbReference type="EC" id="2.3.1.257" evidence="4"/>
<dbReference type="PANTHER" id="PTHR20531">
    <property type="entry name" value="N-ALPHA-ACETYLTRANSFERASE 40"/>
    <property type="match status" value="1"/>
</dbReference>
<dbReference type="OMA" id="AYLHYRF"/>
<dbReference type="Gene3D" id="3.40.630.30">
    <property type="match status" value="1"/>
</dbReference>
<evidence type="ECO:0000256" key="10">
    <source>
        <dbReference type="ARBA" id="ARBA00047821"/>
    </source>
</evidence>
<dbReference type="EMBL" id="CAEY01000641">
    <property type="status" value="NOT_ANNOTATED_CDS"/>
    <property type="molecule type" value="Genomic_DNA"/>
</dbReference>
<dbReference type="PROSITE" id="PS51186">
    <property type="entry name" value="GNAT"/>
    <property type="match status" value="1"/>
</dbReference>
<feature type="domain" description="N-acetyltransferase" evidence="12">
    <location>
        <begin position="54"/>
        <end position="211"/>
    </location>
</feature>
<evidence type="ECO:0000256" key="7">
    <source>
        <dbReference type="ARBA" id="ARBA00022679"/>
    </source>
</evidence>
<comment type="catalytic activity">
    <reaction evidence="10">
        <text>N-terminal L-seryl-[histone H2A] + acetyl-CoA = N-terminal N(alpha)-acetyl-L-seryl-[histone H2A] + CoA + H(+)</text>
        <dbReference type="Rhea" id="RHEA:50600"/>
        <dbReference type="Rhea" id="RHEA-COMP:12742"/>
        <dbReference type="Rhea" id="RHEA-COMP:12744"/>
        <dbReference type="ChEBI" id="CHEBI:15378"/>
        <dbReference type="ChEBI" id="CHEBI:57287"/>
        <dbReference type="ChEBI" id="CHEBI:57288"/>
        <dbReference type="ChEBI" id="CHEBI:64738"/>
        <dbReference type="ChEBI" id="CHEBI:83690"/>
        <dbReference type="EC" id="2.3.1.257"/>
    </reaction>
</comment>
<comment type="subcellular location">
    <subcellularLocation>
        <location evidence="2">Cytoplasm</location>
    </subcellularLocation>
    <subcellularLocation>
        <location evidence="1">Nucleus</location>
    </subcellularLocation>
</comment>
<evidence type="ECO:0000256" key="4">
    <source>
        <dbReference type="ARBA" id="ARBA00012950"/>
    </source>
</evidence>
<dbReference type="GO" id="GO:0010485">
    <property type="term" value="F:histone H4 acetyltransferase activity"/>
    <property type="evidence" value="ECO:0007669"/>
    <property type="project" value="InterPro"/>
</dbReference>
<evidence type="ECO:0000256" key="1">
    <source>
        <dbReference type="ARBA" id="ARBA00004123"/>
    </source>
</evidence>
<name>A0A158P5E6_TETUR</name>
<evidence type="ECO:0000313" key="13">
    <source>
        <dbReference type="EnsemblMetazoa" id="tetur24g02973.1"/>
    </source>
</evidence>